<protein>
    <submittedName>
        <fullName evidence="2">CubicO group peptidase (Beta-lactamase class C family)</fullName>
    </submittedName>
</protein>
<sequence length="369" mass="40558">MSMATIIGWAALVLAILAGIALSFVYHKLTYVEDTRPLQDQIQSEAEKLHTNAKVSDVVIAVAKGEHTWMQTLGRQNASADTYQIGSVTKVFTATLAQRLVDQGILKWEQTLGDLPGKQMMLAPEVKRITLRQLATHTAGFPSVPKSLEDEVIRLVGQEQIMLDPYNHLSTDAVWAYLAKPEGIRAPGTFEYSNYGMGLLAHVMELVTDTTYPELLHREVLAPLGMAHTHADLPDAVSRALVQGYDTDGKPCAPWRFKSLTGAGSMTSTAHDLLRFGRAHFDPQSPLASTLARTREIQNGNTAIGWMRPVWIDRLLGNRDILWHNGLVAGYGAYISIDRAREQVVVVLTSKGVDPALVGARLTKIARET</sequence>
<dbReference type="PANTHER" id="PTHR46825">
    <property type="entry name" value="D-ALANYL-D-ALANINE-CARBOXYPEPTIDASE/ENDOPEPTIDASE AMPH"/>
    <property type="match status" value="1"/>
</dbReference>
<keyword evidence="3" id="KW-1185">Reference proteome</keyword>
<dbReference type="SUPFAM" id="SSF56601">
    <property type="entry name" value="beta-lactamase/transpeptidase-like"/>
    <property type="match status" value="1"/>
</dbReference>
<name>A0A840MU43_9PROT</name>
<evidence type="ECO:0000259" key="1">
    <source>
        <dbReference type="Pfam" id="PF00144"/>
    </source>
</evidence>
<organism evidence="2 3">
    <name type="scientific">Chitinivorax tropicus</name>
    <dbReference type="NCBI Taxonomy" id="714531"/>
    <lineage>
        <taxon>Bacteria</taxon>
        <taxon>Pseudomonadati</taxon>
        <taxon>Pseudomonadota</taxon>
        <taxon>Betaproteobacteria</taxon>
        <taxon>Chitinivorax</taxon>
    </lineage>
</organism>
<comment type="caution">
    <text evidence="2">The sequence shown here is derived from an EMBL/GenBank/DDBJ whole genome shotgun (WGS) entry which is preliminary data.</text>
</comment>
<dbReference type="EMBL" id="JACHHY010000020">
    <property type="protein sequence ID" value="MBB5019833.1"/>
    <property type="molecule type" value="Genomic_DNA"/>
</dbReference>
<gene>
    <name evidence="2" type="ORF">HNQ59_003141</name>
</gene>
<dbReference type="Gene3D" id="3.40.710.10">
    <property type="entry name" value="DD-peptidase/beta-lactamase superfamily"/>
    <property type="match status" value="1"/>
</dbReference>
<reference evidence="2 3" key="1">
    <citation type="submission" date="2020-08" db="EMBL/GenBank/DDBJ databases">
        <title>Genomic Encyclopedia of Type Strains, Phase IV (KMG-IV): sequencing the most valuable type-strain genomes for metagenomic binning, comparative biology and taxonomic classification.</title>
        <authorList>
            <person name="Goeker M."/>
        </authorList>
    </citation>
    <scope>NUCLEOTIDE SEQUENCE [LARGE SCALE GENOMIC DNA]</scope>
    <source>
        <strain evidence="2 3">DSM 27165</strain>
    </source>
</reference>
<dbReference type="InterPro" id="IPR050491">
    <property type="entry name" value="AmpC-like"/>
</dbReference>
<evidence type="ECO:0000313" key="2">
    <source>
        <dbReference type="EMBL" id="MBB5019833.1"/>
    </source>
</evidence>
<dbReference type="InterPro" id="IPR012338">
    <property type="entry name" value="Beta-lactam/transpept-like"/>
</dbReference>
<dbReference type="Proteomes" id="UP000575898">
    <property type="component" value="Unassembled WGS sequence"/>
</dbReference>
<dbReference type="Pfam" id="PF00144">
    <property type="entry name" value="Beta-lactamase"/>
    <property type="match status" value="1"/>
</dbReference>
<evidence type="ECO:0000313" key="3">
    <source>
        <dbReference type="Proteomes" id="UP000575898"/>
    </source>
</evidence>
<proteinExistence type="predicted"/>
<feature type="domain" description="Beta-lactamase-related" evidence="1">
    <location>
        <begin position="51"/>
        <end position="357"/>
    </location>
</feature>
<dbReference type="InterPro" id="IPR001466">
    <property type="entry name" value="Beta-lactam-related"/>
</dbReference>
<accession>A0A840MU43</accession>
<dbReference type="PANTHER" id="PTHR46825:SF9">
    <property type="entry name" value="BETA-LACTAMASE-RELATED DOMAIN-CONTAINING PROTEIN"/>
    <property type="match status" value="1"/>
</dbReference>
<dbReference type="RefSeq" id="WP_184041254.1">
    <property type="nucleotide sequence ID" value="NZ_JACHHY010000020.1"/>
</dbReference>
<dbReference type="AlphaFoldDB" id="A0A840MU43"/>